<protein>
    <submittedName>
        <fullName evidence="8">ABC transporter permease</fullName>
    </submittedName>
</protein>
<dbReference type="GO" id="GO:0055085">
    <property type="term" value="P:transmembrane transport"/>
    <property type="evidence" value="ECO:0007669"/>
    <property type="project" value="InterPro"/>
</dbReference>
<keyword evidence="3 6" id="KW-0812">Transmembrane</keyword>
<evidence type="ECO:0000256" key="5">
    <source>
        <dbReference type="ARBA" id="ARBA00023136"/>
    </source>
</evidence>
<sequence length="223" mass="22895">MTDSPFLGSLRWLGDATHWTGPDGIPLRTLEHLGYTALGVLVAALLAVPLGLYVGHTGRFKTVAVAAAGAARALPTLGLVTLFALLVGIGLTAPLLSFVILAIPSLLAGAYSAVESADPATVDAARAQGMTEWQILTRVEIPLGMPLLVGGFRGATVQVVATAMLAAYVGSGGLGRFIFQGLGSQNYPQMIAGSLLVIALALVLDLTLLLAQRLSTPRGARAS</sequence>
<evidence type="ECO:0000313" key="8">
    <source>
        <dbReference type="EMBL" id="ASK65681.1"/>
    </source>
</evidence>
<evidence type="ECO:0000259" key="7">
    <source>
        <dbReference type="PROSITE" id="PS50928"/>
    </source>
</evidence>
<gene>
    <name evidence="8" type="ORF">CFK39_07360</name>
</gene>
<dbReference type="PROSITE" id="PS50928">
    <property type="entry name" value="ABC_TM1"/>
    <property type="match status" value="1"/>
</dbReference>
<dbReference type="KEGG" id="brv:CFK39_07360"/>
<evidence type="ECO:0000256" key="6">
    <source>
        <dbReference type="RuleBase" id="RU363032"/>
    </source>
</evidence>
<dbReference type="GO" id="GO:0031460">
    <property type="term" value="P:glycine betaine transport"/>
    <property type="evidence" value="ECO:0007669"/>
    <property type="project" value="TreeGrafter"/>
</dbReference>
<dbReference type="InterPro" id="IPR000515">
    <property type="entry name" value="MetI-like"/>
</dbReference>
<reference evidence="9" key="1">
    <citation type="submission" date="2017-07" db="EMBL/GenBank/DDBJ databases">
        <title>Brachybacterium sp. VR2415.</title>
        <authorList>
            <person name="Tak E.J."/>
            <person name="Bae J.-W."/>
        </authorList>
    </citation>
    <scope>NUCLEOTIDE SEQUENCE [LARGE SCALE GENOMIC DNA]</scope>
    <source>
        <strain evidence="9">VR2415</strain>
    </source>
</reference>
<comment type="subcellular location">
    <subcellularLocation>
        <location evidence="6">Cell membrane</location>
        <topology evidence="6">Multi-pass membrane protein</topology>
    </subcellularLocation>
    <subcellularLocation>
        <location evidence="1">Membrane</location>
        <topology evidence="1">Multi-pass membrane protein</topology>
    </subcellularLocation>
</comment>
<dbReference type="PANTHER" id="PTHR30177">
    <property type="entry name" value="GLYCINE BETAINE/L-PROLINE TRANSPORT SYSTEM PERMEASE PROTEIN PROW"/>
    <property type="match status" value="1"/>
</dbReference>
<dbReference type="RefSeq" id="WP_089064922.1">
    <property type="nucleotide sequence ID" value="NZ_CP022316.1"/>
</dbReference>
<feature type="domain" description="ABC transmembrane type-1" evidence="7">
    <location>
        <begin position="29"/>
        <end position="208"/>
    </location>
</feature>
<organism evidence="8 9">
    <name type="scientific">Brachybacterium avium</name>
    <dbReference type="NCBI Taxonomy" id="2017485"/>
    <lineage>
        <taxon>Bacteria</taxon>
        <taxon>Bacillati</taxon>
        <taxon>Actinomycetota</taxon>
        <taxon>Actinomycetes</taxon>
        <taxon>Micrococcales</taxon>
        <taxon>Dermabacteraceae</taxon>
        <taxon>Brachybacterium</taxon>
    </lineage>
</organism>
<dbReference type="InterPro" id="IPR035906">
    <property type="entry name" value="MetI-like_sf"/>
</dbReference>
<dbReference type="Pfam" id="PF00528">
    <property type="entry name" value="BPD_transp_1"/>
    <property type="match status" value="1"/>
</dbReference>
<dbReference type="OrthoDB" id="5244012at2"/>
<dbReference type="EMBL" id="CP022316">
    <property type="protein sequence ID" value="ASK65681.1"/>
    <property type="molecule type" value="Genomic_DNA"/>
</dbReference>
<evidence type="ECO:0000256" key="2">
    <source>
        <dbReference type="ARBA" id="ARBA00022448"/>
    </source>
</evidence>
<name>A0A220UCM0_9MICO</name>
<feature type="transmembrane region" description="Helical" evidence="6">
    <location>
        <begin position="191"/>
        <end position="211"/>
    </location>
</feature>
<evidence type="ECO:0000256" key="1">
    <source>
        <dbReference type="ARBA" id="ARBA00004141"/>
    </source>
</evidence>
<dbReference type="GO" id="GO:0005886">
    <property type="term" value="C:plasma membrane"/>
    <property type="evidence" value="ECO:0007669"/>
    <property type="project" value="UniProtKB-SubCell"/>
</dbReference>
<accession>A0A220UCM0</accession>
<evidence type="ECO:0000256" key="4">
    <source>
        <dbReference type="ARBA" id="ARBA00022989"/>
    </source>
</evidence>
<proteinExistence type="inferred from homology"/>
<dbReference type="AlphaFoldDB" id="A0A220UCM0"/>
<keyword evidence="2 6" id="KW-0813">Transport</keyword>
<feature type="transmembrane region" description="Helical" evidence="6">
    <location>
        <begin position="155"/>
        <end position="179"/>
    </location>
</feature>
<feature type="transmembrane region" description="Helical" evidence="6">
    <location>
        <begin position="76"/>
        <end position="103"/>
    </location>
</feature>
<dbReference type="Gene3D" id="1.10.3720.10">
    <property type="entry name" value="MetI-like"/>
    <property type="match status" value="1"/>
</dbReference>
<dbReference type="InterPro" id="IPR051204">
    <property type="entry name" value="ABC_transp_perm/SBD"/>
</dbReference>
<evidence type="ECO:0000256" key="3">
    <source>
        <dbReference type="ARBA" id="ARBA00022692"/>
    </source>
</evidence>
<comment type="similarity">
    <text evidence="6">Belongs to the binding-protein-dependent transport system permease family.</text>
</comment>
<dbReference type="Proteomes" id="UP000198398">
    <property type="component" value="Chromosome"/>
</dbReference>
<evidence type="ECO:0000313" key="9">
    <source>
        <dbReference type="Proteomes" id="UP000198398"/>
    </source>
</evidence>
<feature type="transmembrane region" description="Helical" evidence="6">
    <location>
        <begin position="33"/>
        <end position="55"/>
    </location>
</feature>
<keyword evidence="5 6" id="KW-0472">Membrane</keyword>
<keyword evidence="9" id="KW-1185">Reference proteome</keyword>
<dbReference type="SUPFAM" id="SSF161098">
    <property type="entry name" value="MetI-like"/>
    <property type="match status" value="1"/>
</dbReference>
<dbReference type="CDD" id="cd06261">
    <property type="entry name" value="TM_PBP2"/>
    <property type="match status" value="1"/>
</dbReference>
<dbReference type="PANTHER" id="PTHR30177:SF33">
    <property type="entry name" value="POSSIBLE OSMOPROTECTANT (GLYCINE BETAINE_CARNITINE_CHOLINE_L-PROLINE) TRANSPORT INTEGRAL MEMBRANE PROTEIN ABC TRANSPORTER PROZ"/>
    <property type="match status" value="1"/>
</dbReference>
<keyword evidence="4 6" id="KW-1133">Transmembrane helix</keyword>